<feature type="domain" description="Intradiol ring-cleavage dioxygenases" evidence="7">
    <location>
        <begin position="140"/>
        <end position="168"/>
    </location>
</feature>
<keyword evidence="4 8" id="KW-0223">Dioxygenase</keyword>
<organism evidence="8">
    <name type="scientific">uncultured delta proteobacterium</name>
    <dbReference type="NCBI Taxonomy" id="34034"/>
    <lineage>
        <taxon>Bacteria</taxon>
        <taxon>Deltaproteobacteria</taxon>
        <taxon>environmental samples</taxon>
    </lineage>
</organism>
<dbReference type="Gene3D" id="2.60.130.10">
    <property type="entry name" value="Aromatic compound dioxygenase"/>
    <property type="match status" value="1"/>
</dbReference>
<dbReference type="EC" id="1.13.11.1" evidence="8"/>
<dbReference type="InterPro" id="IPR007535">
    <property type="entry name" value="Catechol_dOase_N"/>
</dbReference>
<dbReference type="PANTHER" id="PTHR33711:SF7">
    <property type="entry name" value="INTRADIOL RING-CLEAVAGE DIOXYGENASES DOMAIN-CONTAINING PROTEIN-RELATED"/>
    <property type="match status" value="1"/>
</dbReference>
<proteinExistence type="inferred from homology"/>
<reference evidence="8" key="1">
    <citation type="submission" date="2016-04" db="EMBL/GenBank/DDBJ databases">
        <authorList>
            <person name="Evans L.H."/>
            <person name="Alamgir A."/>
            <person name="Owens N."/>
            <person name="Weber N.D."/>
            <person name="Virtaneva K."/>
            <person name="Barbian K."/>
            <person name="Babar A."/>
            <person name="Rosenke K."/>
        </authorList>
    </citation>
    <scope>NUCLEOTIDE SEQUENCE</scope>
    <source>
        <strain evidence="8">86</strain>
    </source>
</reference>
<evidence type="ECO:0000256" key="5">
    <source>
        <dbReference type="ARBA" id="ARBA00023002"/>
    </source>
</evidence>
<dbReference type="GO" id="GO:0008199">
    <property type="term" value="F:ferric iron binding"/>
    <property type="evidence" value="ECO:0007669"/>
    <property type="project" value="InterPro"/>
</dbReference>
<keyword evidence="5 8" id="KW-0560">Oxidoreductase</keyword>
<dbReference type="InterPro" id="IPR050770">
    <property type="entry name" value="Intradiol_RC_Dioxygenase"/>
</dbReference>
<evidence type="ECO:0000256" key="4">
    <source>
        <dbReference type="ARBA" id="ARBA00022964"/>
    </source>
</evidence>
<keyword evidence="3" id="KW-0479">Metal-binding</keyword>
<evidence type="ECO:0000313" key="8">
    <source>
        <dbReference type="EMBL" id="SBV93655.1"/>
    </source>
</evidence>
<dbReference type="PANTHER" id="PTHR33711">
    <property type="entry name" value="DIOXYGENASE, PUTATIVE (AFU_ORTHOLOGUE AFUA_2G02910)-RELATED"/>
    <property type="match status" value="1"/>
</dbReference>
<evidence type="ECO:0000256" key="3">
    <source>
        <dbReference type="ARBA" id="ARBA00022723"/>
    </source>
</evidence>
<dbReference type="Pfam" id="PF04444">
    <property type="entry name" value="Dioxygenase_N"/>
    <property type="match status" value="1"/>
</dbReference>
<gene>
    <name evidence="8" type="primary">catA</name>
    <name evidence="8" type="ORF">KL86DPRO_10568</name>
</gene>
<name>A0A212J3B5_9DELT</name>
<evidence type="ECO:0000256" key="2">
    <source>
        <dbReference type="ARBA" id="ARBA00007825"/>
    </source>
</evidence>
<comment type="similarity">
    <text evidence="2">Belongs to the intradiol ring-cleavage dioxygenase family.</text>
</comment>
<dbReference type="GO" id="GO:0018576">
    <property type="term" value="F:catechol 1,2-dioxygenase activity"/>
    <property type="evidence" value="ECO:0007669"/>
    <property type="project" value="UniProtKB-EC"/>
</dbReference>
<dbReference type="EMBL" id="FLUQ01000001">
    <property type="protein sequence ID" value="SBV93655.1"/>
    <property type="molecule type" value="Genomic_DNA"/>
</dbReference>
<protein>
    <submittedName>
        <fullName evidence="8">Catechol 1,2-dioxygenase</fullName>
        <ecNumber evidence="8">1.13.11.1</ecNumber>
    </submittedName>
</protein>
<dbReference type="SUPFAM" id="SSF49482">
    <property type="entry name" value="Aromatic compound dioxygenase"/>
    <property type="match status" value="1"/>
</dbReference>
<dbReference type="PROSITE" id="PS00083">
    <property type="entry name" value="INTRADIOL_DIOXYGENAS"/>
    <property type="match status" value="1"/>
</dbReference>
<comment type="cofactor">
    <cofactor evidence="1">
        <name>Fe(3+)</name>
        <dbReference type="ChEBI" id="CHEBI:29034"/>
    </cofactor>
</comment>
<dbReference type="GO" id="GO:0009712">
    <property type="term" value="P:catechol-containing compound metabolic process"/>
    <property type="evidence" value="ECO:0007669"/>
    <property type="project" value="InterPro"/>
</dbReference>
<dbReference type="AlphaFoldDB" id="A0A212J3B5"/>
<accession>A0A212J3B5</accession>
<dbReference type="Pfam" id="PF00775">
    <property type="entry name" value="Dioxygenase_C"/>
    <property type="match status" value="1"/>
</dbReference>
<keyword evidence="6" id="KW-0408">Iron</keyword>
<dbReference type="InterPro" id="IPR000627">
    <property type="entry name" value="Intradiol_dOase_C"/>
</dbReference>
<dbReference type="InterPro" id="IPR015889">
    <property type="entry name" value="Intradiol_dOase_core"/>
</dbReference>
<sequence>MTRTEIDTLVSEFLEQTVPFPQPDRAAPRVRVIASRLFGDLFAAIEDLGLTADEVRAGLGYIQECGQKREIALLAAGLGLERFLDIRGTGMDGRESTAWFAGGASRGSERPLYVWGAPECEGFAILDDGTDHDRAEILFMHGKVVATDGTPLPKARVEVWHANPDGEYSCFDARQTPFNLRRVIIADEEGEYGFRSIVPAGYECPQNGPARKLLDLLGRPSRQPARIHFSVSAPDHRALMTHIAIDGDTRLRNECALTGRDGPAPDRKWVCNPEVLEEMGLSKPFSLIEYDVTLVPEQRDVWGQPARQKRAGVETPAFLRRWH</sequence>
<evidence type="ECO:0000256" key="1">
    <source>
        <dbReference type="ARBA" id="ARBA00001965"/>
    </source>
</evidence>
<evidence type="ECO:0000256" key="6">
    <source>
        <dbReference type="ARBA" id="ARBA00023004"/>
    </source>
</evidence>
<evidence type="ECO:0000259" key="7">
    <source>
        <dbReference type="PROSITE" id="PS00083"/>
    </source>
</evidence>